<evidence type="ECO:0000256" key="8">
    <source>
        <dbReference type="ARBA" id="ARBA00022723"/>
    </source>
</evidence>
<comment type="similarity">
    <text evidence="4">Belongs to the Nth/MutY family.</text>
</comment>
<evidence type="ECO:0000256" key="3">
    <source>
        <dbReference type="ARBA" id="ARBA00002933"/>
    </source>
</evidence>
<reference evidence="16 17" key="1">
    <citation type="submission" date="2016-10" db="EMBL/GenBank/DDBJ databases">
        <authorList>
            <person name="de Groot N.N."/>
        </authorList>
    </citation>
    <scope>NUCLEOTIDE SEQUENCE [LARGE SCALE GENOMIC DNA]</scope>
    <source>
        <strain evidence="16 17">DSM 28286</strain>
    </source>
</reference>
<dbReference type="SMART" id="SM00478">
    <property type="entry name" value="ENDO3c"/>
    <property type="match status" value="1"/>
</dbReference>
<dbReference type="FunFam" id="1.10.340.30:FF:000002">
    <property type="entry name" value="Adenine DNA glycosylase"/>
    <property type="match status" value="1"/>
</dbReference>
<evidence type="ECO:0000256" key="1">
    <source>
        <dbReference type="ARBA" id="ARBA00000843"/>
    </source>
</evidence>
<keyword evidence="8" id="KW-0479">Metal-binding</keyword>
<dbReference type="GO" id="GO:0046872">
    <property type="term" value="F:metal ion binding"/>
    <property type="evidence" value="ECO:0007669"/>
    <property type="project" value="UniProtKB-KW"/>
</dbReference>
<dbReference type="CDD" id="cd03431">
    <property type="entry name" value="NUDIX_DNA_Glycosylase_C-MutY"/>
    <property type="match status" value="1"/>
</dbReference>
<keyword evidence="12" id="KW-0411">Iron-sulfur</keyword>
<evidence type="ECO:0000256" key="5">
    <source>
        <dbReference type="ARBA" id="ARBA00012045"/>
    </source>
</evidence>
<keyword evidence="14" id="KW-0326">Glycosidase</keyword>
<comment type="function">
    <text evidence="3">Adenine glycosylase active on G-A mispairs. MutY also corrects error-prone DNA synthesis past GO lesions which are due to the oxidatively damaged form of guanine: 7,8-dihydro-8-oxoguanine (8-oxo-dGTP).</text>
</comment>
<evidence type="ECO:0000256" key="7">
    <source>
        <dbReference type="ARBA" id="ARBA00022485"/>
    </source>
</evidence>
<dbReference type="Gene3D" id="1.10.1670.10">
    <property type="entry name" value="Helix-hairpin-Helix base-excision DNA repair enzymes (C-terminal)"/>
    <property type="match status" value="1"/>
</dbReference>
<dbReference type="Pfam" id="PF00730">
    <property type="entry name" value="HhH-GPD"/>
    <property type="match status" value="1"/>
</dbReference>
<sequence length="334" mass="38864">MPWKGEKDAYKVWLSEIILQQTRVEQGWNYYEKFIQQYPTVIQLANAKDEAVFKLWEGLGYYTRCRNLLHTARVVRDNYNGRFPSDYNAILNLKGIGNYTAAAIASFCFNQPYAVVDGNVLRVLSRFFGIENPIDSTEGKKLFSKLAQECLDAAGPGEYNQSIMDFGATVCKPVPVCRQCPLQKNCIAFNTNKVGILPVKEKSIRKKERWFTYFVFSYKDKTFVQQRTAKDIWQNLYEFYLEETLTDPAWNHQKIKHWLHKKNIFPSKETVIIPAKKQVLTHQVIHGYFILIEPKTLPSALKGAWLSKKEIKHKAFPQFIHQFTGKTNLQLQFL</sequence>
<evidence type="ECO:0000256" key="14">
    <source>
        <dbReference type="ARBA" id="ARBA00023295"/>
    </source>
</evidence>
<evidence type="ECO:0000256" key="13">
    <source>
        <dbReference type="ARBA" id="ARBA00023204"/>
    </source>
</evidence>
<keyword evidence="9" id="KW-0227">DNA damage</keyword>
<dbReference type="Proteomes" id="UP000199031">
    <property type="component" value="Unassembled WGS sequence"/>
</dbReference>
<dbReference type="EC" id="3.2.2.31" evidence="5"/>
<evidence type="ECO:0000256" key="6">
    <source>
        <dbReference type="ARBA" id="ARBA00022023"/>
    </source>
</evidence>
<keyword evidence="7" id="KW-0004">4Fe-4S</keyword>
<evidence type="ECO:0000256" key="12">
    <source>
        <dbReference type="ARBA" id="ARBA00023014"/>
    </source>
</evidence>
<keyword evidence="11" id="KW-0408">Iron</keyword>
<dbReference type="InterPro" id="IPR005760">
    <property type="entry name" value="A/G_AdeGlyc_MutY"/>
</dbReference>
<dbReference type="InterPro" id="IPR029119">
    <property type="entry name" value="MutY_C"/>
</dbReference>
<evidence type="ECO:0000313" key="17">
    <source>
        <dbReference type="Proteomes" id="UP000199031"/>
    </source>
</evidence>
<dbReference type="InterPro" id="IPR011257">
    <property type="entry name" value="DNA_glycosylase"/>
</dbReference>
<dbReference type="CDD" id="cd00056">
    <property type="entry name" value="ENDO3c"/>
    <property type="match status" value="1"/>
</dbReference>
<keyword evidence="17" id="KW-1185">Reference proteome</keyword>
<dbReference type="EMBL" id="FOXQ01000004">
    <property type="protein sequence ID" value="SFQ00939.1"/>
    <property type="molecule type" value="Genomic_DNA"/>
</dbReference>
<feature type="domain" description="HhH-GPD" evidence="15">
    <location>
        <begin position="18"/>
        <end position="169"/>
    </location>
</feature>
<dbReference type="GO" id="GO:0006284">
    <property type="term" value="P:base-excision repair"/>
    <property type="evidence" value="ECO:0007669"/>
    <property type="project" value="InterPro"/>
</dbReference>
<dbReference type="Pfam" id="PF14815">
    <property type="entry name" value="NUDIX_4"/>
    <property type="match status" value="1"/>
</dbReference>
<evidence type="ECO:0000259" key="15">
    <source>
        <dbReference type="SMART" id="SM00478"/>
    </source>
</evidence>
<evidence type="ECO:0000256" key="10">
    <source>
        <dbReference type="ARBA" id="ARBA00022801"/>
    </source>
</evidence>
<dbReference type="GO" id="GO:0035485">
    <property type="term" value="F:adenine/guanine mispair binding"/>
    <property type="evidence" value="ECO:0007669"/>
    <property type="project" value="TreeGrafter"/>
</dbReference>
<dbReference type="GO" id="GO:0034039">
    <property type="term" value="F:8-oxo-7,8-dihydroguanine DNA N-glycosylase activity"/>
    <property type="evidence" value="ECO:0007669"/>
    <property type="project" value="TreeGrafter"/>
</dbReference>
<evidence type="ECO:0000313" key="16">
    <source>
        <dbReference type="EMBL" id="SFQ00939.1"/>
    </source>
</evidence>
<dbReference type="InterPro" id="IPR023170">
    <property type="entry name" value="HhH_base_excis_C"/>
</dbReference>
<dbReference type="GO" id="GO:0000701">
    <property type="term" value="F:purine-specific mismatch base pair DNA N-glycosylase activity"/>
    <property type="evidence" value="ECO:0007669"/>
    <property type="project" value="UniProtKB-EC"/>
</dbReference>
<dbReference type="GO" id="GO:0032357">
    <property type="term" value="F:oxidized purine DNA binding"/>
    <property type="evidence" value="ECO:0007669"/>
    <property type="project" value="TreeGrafter"/>
</dbReference>
<dbReference type="SUPFAM" id="SSF48150">
    <property type="entry name" value="DNA-glycosylase"/>
    <property type="match status" value="1"/>
</dbReference>
<evidence type="ECO:0000256" key="4">
    <source>
        <dbReference type="ARBA" id="ARBA00008343"/>
    </source>
</evidence>
<gene>
    <name evidence="16" type="ORF">SAMN05444277_104136</name>
</gene>
<keyword evidence="13" id="KW-0234">DNA repair</keyword>
<dbReference type="STRING" id="1465490.SAMN05444277_104136"/>
<dbReference type="AlphaFoldDB" id="A0A1I5V0D6"/>
<accession>A0A1I5V0D6</accession>
<comment type="cofactor">
    <cofactor evidence="2">
        <name>[4Fe-4S] cluster</name>
        <dbReference type="ChEBI" id="CHEBI:49883"/>
    </cofactor>
</comment>
<evidence type="ECO:0000256" key="9">
    <source>
        <dbReference type="ARBA" id="ARBA00022763"/>
    </source>
</evidence>
<dbReference type="PANTHER" id="PTHR42944:SF1">
    <property type="entry name" value="ADENINE DNA GLYCOSYLASE"/>
    <property type="match status" value="1"/>
</dbReference>
<protein>
    <recommendedName>
        <fullName evidence="6">Adenine DNA glycosylase</fullName>
        <ecNumber evidence="5">3.2.2.31</ecNumber>
    </recommendedName>
</protein>
<dbReference type="InterPro" id="IPR044298">
    <property type="entry name" value="MIG/MutY"/>
</dbReference>
<proteinExistence type="inferred from homology"/>
<dbReference type="Gene3D" id="1.10.340.30">
    <property type="entry name" value="Hypothetical protein, domain 2"/>
    <property type="match status" value="1"/>
</dbReference>
<evidence type="ECO:0000256" key="2">
    <source>
        <dbReference type="ARBA" id="ARBA00001966"/>
    </source>
</evidence>
<dbReference type="NCBIfam" id="TIGR01084">
    <property type="entry name" value="mutY"/>
    <property type="match status" value="1"/>
</dbReference>
<evidence type="ECO:0000256" key="11">
    <source>
        <dbReference type="ARBA" id="ARBA00023004"/>
    </source>
</evidence>
<dbReference type="GO" id="GO:0006298">
    <property type="term" value="P:mismatch repair"/>
    <property type="evidence" value="ECO:0007669"/>
    <property type="project" value="TreeGrafter"/>
</dbReference>
<dbReference type="GO" id="GO:0051539">
    <property type="term" value="F:4 iron, 4 sulfur cluster binding"/>
    <property type="evidence" value="ECO:0007669"/>
    <property type="project" value="UniProtKB-KW"/>
</dbReference>
<dbReference type="InterPro" id="IPR003265">
    <property type="entry name" value="HhH-GPD_domain"/>
</dbReference>
<keyword evidence="10" id="KW-0378">Hydrolase</keyword>
<comment type="catalytic activity">
    <reaction evidence="1">
        <text>Hydrolyzes free adenine bases from 7,8-dihydro-8-oxoguanine:adenine mismatched double-stranded DNA, leaving an apurinic site.</text>
        <dbReference type="EC" id="3.2.2.31"/>
    </reaction>
</comment>
<dbReference type="PANTHER" id="PTHR42944">
    <property type="entry name" value="ADENINE DNA GLYCOSYLASE"/>
    <property type="match status" value="1"/>
</dbReference>
<name>A0A1I5V0D6_9BACT</name>
<organism evidence="16 17">
    <name type="scientific">Parafilimonas terrae</name>
    <dbReference type="NCBI Taxonomy" id="1465490"/>
    <lineage>
        <taxon>Bacteria</taxon>
        <taxon>Pseudomonadati</taxon>
        <taxon>Bacteroidota</taxon>
        <taxon>Chitinophagia</taxon>
        <taxon>Chitinophagales</taxon>
        <taxon>Chitinophagaceae</taxon>
        <taxon>Parafilimonas</taxon>
    </lineage>
</organism>